<dbReference type="EMBL" id="GIFC01005649">
    <property type="protein sequence ID" value="MXU87732.1"/>
    <property type="molecule type" value="Transcribed_RNA"/>
</dbReference>
<name>A0A6B0U5B0_IXORI</name>
<proteinExistence type="predicted"/>
<dbReference type="AlphaFoldDB" id="A0A6B0U5B0"/>
<evidence type="ECO:0000313" key="1">
    <source>
        <dbReference type="EMBL" id="MXU87732.1"/>
    </source>
</evidence>
<sequence length="98" mass="10478">MVDTSNMSPVASPAAFTFALTACSRAGPLSIMIEYPSPTAKQAWPVRVAMVNRRGLVSCRAFSLNWASTSAMAIRPSASVFPTRTRTPARDVIISSDT</sequence>
<reference evidence="1" key="1">
    <citation type="submission" date="2019-12" db="EMBL/GenBank/DDBJ databases">
        <title>An insight into the sialome of adult female Ixodes ricinus ticks feeding for 6 days.</title>
        <authorList>
            <person name="Perner J."/>
            <person name="Ribeiro J.M.C."/>
        </authorList>
    </citation>
    <scope>NUCLEOTIDE SEQUENCE</scope>
    <source>
        <strain evidence="1">Semi-engorged</strain>
        <tissue evidence="1">Salivary glands</tissue>
    </source>
</reference>
<organism evidence="1">
    <name type="scientific">Ixodes ricinus</name>
    <name type="common">Common tick</name>
    <name type="synonym">Acarus ricinus</name>
    <dbReference type="NCBI Taxonomy" id="34613"/>
    <lineage>
        <taxon>Eukaryota</taxon>
        <taxon>Metazoa</taxon>
        <taxon>Ecdysozoa</taxon>
        <taxon>Arthropoda</taxon>
        <taxon>Chelicerata</taxon>
        <taxon>Arachnida</taxon>
        <taxon>Acari</taxon>
        <taxon>Parasitiformes</taxon>
        <taxon>Ixodida</taxon>
        <taxon>Ixodoidea</taxon>
        <taxon>Ixodidae</taxon>
        <taxon>Ixodinae</taxon>
        <taxon>Ixodes</taxon>
    </lineage>
</organism>
<protein>
    <submittedName>
        <fullName evidence="1">Uncharacterized protein</fullName>
    </submittedName>
</protein>
<accession>A0A6B0U5B0</accession>